<protein>
    <submittedName>
        <fullName evidence="2">Uncharacterized protein LOC103507116</fullName>
    </submittedName>
</protein>
<dbReference type="Proteomes" id="UP000079169">
    <property type="component" value="Unplaced"/>
</dbReference>
<evidence type="ECO:0000313" key="2">
    <source>
        <dbReference type="RefSeq" id="XP_026677854.1"/>
    </source>
</evidence>
<evidence type="ECO:0000313" key="1">
    <source>
        <dbReference type="Proteomes" id="UP000079169"/>
    </source>
</evidence>
<sequence>MSVKKKQDDNMSIGSDYESPHACELCEVSFMDINENYEDIVRFFIQHNILKNKIQCEQCLNMIQLNQRDLVFRCSGVDKVSQKKCYFFKSAKKNTILEHSTIRIKPFFNFVAVLLFLKPPRNKIYREHLKLNNATFSIWSKLCRDILIRWNDHHFKKIGGKGYTVEVDISNICGGSSLILGGICRETKEIFLHPIEKKFSSMSVTKIVEVGNEKTGSYSG</sequence>
<dbReference type="AlphaFoldDB" id="A0A3Q0INH2"/>
<accession>A0A3Q0INH2</accession>
<name>A0A3Q0INH2_DIACI</name>
<proteinExistence type="predicted"/>
<keyword evidence="1" id="KW-1185">Reference proteome</keyword>
<dbReference type="GeneID" id="103507116"/>
<dbReference type="PaxDb" id="121845-A0A3Q0INH2"/>
<gene>
    <name evidence="2" type="primary">LOC103507116</name>
</gene>
<dbReference type="RefSeq" id="XP_026677854.1">
    <property type="nucleotide sequence ID" value="XM_026822053.1"/>
</dbReference>
<reference evidence="2" key="1">
    <citation type="submission" date="2025-08" db="UniProtKB">
        <authorList>
            <consortium name="RefSeq"/>
        </authorList>
    </citation>
    <scope>IDENTIFICATION</scope>
</reference>
<dbReference type="KEGG" id="dci:103507116"/>
<organism evidence="1 2">
    <name type="scientific">Diaphorina citri</name>
    <name type="common">Asian citrus psyllid</name>
    <dbReference type="NCBI Taxonomy" id="121845"/>
    <lineage>
        <taxon>Eukaryota</taxon>
        <taxon>Metazoa</taxon>
        <taxon>Ecdysozoa</taxon>
        <taxon>Arthropoda</taxon>
        <taxon>Hexapoda</taxon>
        <taxon>Insecta</taxon>
        <taxon>Pterygota</taxon>
        <taxon>Neoptera</taxon>
        <taxon>Paraneoptera</taxon>
        <taxon>Hemiptera</taxon>
        <taxon>Sternorrhyncha</taxon>
        <taxon>Psylloidea</taxon>
        <taxon>Psyllidae</taxon>
        <taxon>Diaphorininae</taxon>
        <taxon>Diaphorina</taxon>
    </lineage>
</organism>